<evidence type="ECO:0000256" key="6">
    <source>
        <dbReference type="SAM" id="MobiDB-lite"/>
    </source>
</evidence>
<dbReference type="Proteomes" id="UP000001568">
    <property type="component" value="Chromosome 10"/>
</dbReference>
<gene>
    <name evidence="8" type="ORF">OSTLU_93385</name>
</gene>
<evidence type="ECO:0000313" key="9">
    <source>
        <dbReference type="Proteomes" id="UP000001568"/>
    </source>
</evidence>
<feature type="transmembrane region" description="Helical" evidence="7">
    <location>
        <begin position="434"/>
        <end position="454"/>
    </location>
</feature>
<evidence type="ECO:0000256" key="3">
    <source>
        <dbReference type="ARBA" id="ARBA00022692"/>
    </source>
</evidence>
<dbReference type="OrthoDB" id="10262656at2759"/>
<keyword evidence="3 7" id="KW-0812">Transmembrane</keyword>
<feature type="transmembrane region" description="Helical" evidence="7">
    <location>
        <begin position="466"/>
        <end position="485"/>
    </location>
</feature>
<keyword evidence="4 7" id="KW-1133">Transmembrane helix</keyword>
<evidence type="ECO:0000256" key="5">
    <source>
        <dbReference type="ARBA" id="ARBA00023136"/>
    </source>
</evidence>
<dbReference type="KEGG" id="olu:OSTLU_93385"/>
<name>A4S446_OSTLU</name>
<dbReference type="PANTHER" id="PTHR23504:SF117">
    <property type="entry name" value="MAJOR FACILITATOR SUPERFAMILY PROTEIN"/>
    <property type="match status" value="1"/>
</dbReference>
<dbReference type="RefSeq" id="XP_001420205.1">
    <property type="nucleotide sequence ID" value="XM_001420168.1"/>
</dbReference>
<evidence type="ECO:0000256" key="4">
    <source>
        <dbReference type="ARBA" id="ARBA00022989"/>
    </source>
</evidence>
<dbReference type="GO" id="GO:0022857">
    <property type="term" value="F:transmembrane transporter activity"/>
    <property type="evidence" value="ECO:0007669"/>
    <property type="project" value="InterPro"/>
</dbReference>
<sequence length="506" mass="53321">MTRRRAFEFARAPADETPLDWRTIAVVQMFSMLSIAGTTALFSTAYFAARALRPEASEASRALVAGALTATKPLASGASSLAWGRLGDARGFERAICASGVAHAIATAAFAMARTTSGAFAARACQGLADGMVVMQKPALALVSDETNVARAFATTGVAYGVASALAPALAAALSEPCENWKAFEGERGARCPTFLRRRPFFLSNIWIAALAAPTLMAYARGWMQIDKHRNRDDVEVVVELELLPDASEDDAAAETTAVDADAAAATKKAVESIEDEVVWWRDVNVRAAIASQVGCTAVVLCGAEMTPLWMATSVANGGLGWTSLEIGAFGTVMGCVILLFQVFLFTRLCRAYGIVTLLTYALLVNAVAFPLHPIAHVAAKKSKAWTWVAVVCLGLARGMSGPIIMGGSSLILNNASPRDTLGAVNGFSGTFGNAARGVAPLIGGSLVAMMVAMKPGTPGRDVWPFVVIGLGFVSLTVLSRRLSLDLNKPRRPRRTSSRSDFSAQP</sequence>
<evidence type="ECO:0000256" key="7">
    <source>
        <dbReference type="SAM" id="Phobius"/>
    </source>
</evidence>
<feature type="transmembrane region" description="Helical" evidence="7">
    <location>
        <begin position="25"/>
        <end position="49"/>
    </location>
</feature>
<evidence type="ECO:0000256" key="1">
    <source>
        <dbReference type="ARBA" id="ARBA00004141"/>
    </source>
</evidence>
<dbReference type="HOGENOM" id="CLU_461816_0_0_1"/>
<feature type="transmembrane region" description="Helical" evidence="7">
    <location>
        <begin position="201"/>
        <end position="220"/>
    </location>
</feature>
<dbReference type="Gramene" id="ABO98498">
    <property type="protein sequence ID" value="ABO98498"/>
    <property type="gene ID" value="OSTLU_93385"/>
</dbReference>
<dbReference type="InterPro" id="IPR036259">
    <property type="entry name" value="MFS_trans_sf"/>
</dbReference>
<comment type="subcellular location">
    <subcellularLocation>
        <location evidence="1">Membrane</location>
        <topology evidence="1">Multi-pass membrane protein</topology>
    </subcellularLocation>
</comment>
<dbReference type="PANTHER" id="PTHR23504">
    <property type="entry name" value="MAJOR FACILITATOR SUPERFAMILY DOMAIN-CONTAINING PROTEIN 10"/>
    <property type="match status" value="1"/>
</dbReference>
<dbReference type="InterPro" id="IPR011701">
    <property type="entry name" value="MFS"/>
</dbReference>
<dbReference type="eggNOG" id="KOG2615">
    <property type="taxonomic scope" value="Eukaryota"/>
</dbReference>
<reference evidence="8 9" key="1">
    <citation type="journal article" date="2007" name="Proc. Natl. Acad. Sci. U.S.A.">
        <title>The tiny eukaryote Ostreococcus provides genomic insights into the paradox of plankton speciation.</title>
        <authorList>
            <person name="Palenik B."/>
            <person name="Grimwood J."/>
            <person name="Aerts A."/>
            <person name="Rouze P."/>
            <person name="Salamov A."/>
            <person name="Putnam N."/>
            <person name="Dupont C."/>
            <person name="Jorgensen R."/>
            <person name="Derelle E."/>
            <person name="Rombauts S."/>
            <person name="Zhou K."/>
            <person name="Otillar R."/>
            <person name="Merchant S.S."/>
            <person name="Podell S."/>
            <person name="Gaasterland T."/>
            <person name="Napoli C."/>
            <person name="Gendler K."/>
            <person name="Manuell A."/>
            <person name="Tai V."/>
            <person name="Vallon O."/>
            <person name="Piganeau G."/>
            <person name="Jancek S."/>
            <person name="Heijde M."/>
            <person name="Jabbari K."/>
            <person name="Bowler C."/>
            <person name="Lohr M."/>
            <person name="Robbens S."/>
            <person name="Werner G."/>
            <person name="Dubchak I."/>
            <person name="Pazour G.J."/>
            <person name="Ren Q."/>
            <person name="Paulsen I."/>
            <person name="Delwiche C."/>
            <person name="Schmutz J."/>
            <person name="Rokhsar D."/>
            <person name="Van de Peer Y."/>
            <person name="Moreau H."/>
            <person name="Grigoriev I.V."/>
        </authorList>
    </citation>
    <scope>NUCLEOTIDE SEQUENCE [LARGE SCALE GENOMIC DNA]</scope>
    <source>
        <strain evidence="8 9">CCE9901</strain>
    </source>
</reference>
<keyword evidence="5 7" id="KW-0472">Membrane</keyword>
<dbReference type="SUPFAM" id="SSF103473">
    <property type="entry name" value="MFS general substrate transporter"/>
    <property type="match status" value="1"/>
</dbReference>
<dbReference type="AlphaFoldDB" id="A4S446"/>
<feature type="region of interest" description="Disordered" evidence="6">
    <location>
        <begin position="487"/>
        <end position="506"/>
    </location>
</feature>
<keyword evidence="9" id="KW-1185">Reference proteome</keyword>
<organism evidence="8 9">
    <name type="scientific">Ostreococcus lucimarinus (strain CCE9901)</name>
    <dbReference type="NCBI Taxonomy" id="436017"/>
    <lineage>
        <taxon>Eukaryota</taxon>
        <taxon>Viridiplantae</taxon>
        <taxon>Chlorophyta</taxon>
        <taxon>Mamiellophyceae</taxon>
        <taxon>Mamiellales</taxon>
        <taxon>Bathycoccaceae</taxon>
        <taxon>Ostreococcus</taxon>
    </lineage>
</organism>
<dbReference type="OMA" id="MVWITIC"/>
<dbReference type="Gene3D" id="1.20.1250.20">
    <property type="entry name" value="MFS general substrate transporter like domains"/>
    <property type="match status" value="1"/>
</dbReference>
<evidence type="ECO:0000256" key="2">
    <source>
        <dbReference type="ARBA" id="ARBA00022448"/>
    </source>
</evidence>
<protein>
    <submittedName>
        <fullName evidence="8">MFS family transporter: multidrug efflux</fullName>
    </submittedName>
</protein>
<feature type="transmembrane region" description="Helical" evidence="7">
    <location>
        <begin position="327"/>
        <end position="346"/>
    </location>
</feature>
<dbReference type="GeneID" id="5004181"/>
<dbReference type="Pfam" id="PF07690">
    <property type="entry name" value="MFS_1"/>
    <property type="match status" value="1"/>
</dbReference>
<proteinExistence type="predicted"/>
<dbReference type="EMBL" id="CP000590">
    <property type="protein sequence ID" value="ABO98498.1"/>
    <property type="molecule type" value="Genomic_DNA"/>
</dbReference>
<keyword evidence="2" id="KW-0813">Transport</keyword>
<feature type="transmembrane region" description="Helical" evidence="7">
    <location>
        <begin position="353"/>
        <end position="373"/>
    </location>
</feature>
<evidence type="ECO:0000313" key="8">
    <source>
        <dbReference type="EMBL" id="ABO98498.1"/>
    </source>
</evidence>
<feature type="transmembrane region" description="Helical" evidence="7">
    <location>
        <begin position="385"/>
        <end position="413"/>
    </location>
</feature>
<dbReference type="GO" id="GO:0016020">
    <property type="term" value="C:membrane"/>
    <property type="evidence" value="ECO:0007669"/>
    <property type="project" value="UniProtKB-SubCell"/>
</dbReference>
<accession>A4S446</accession>